<feature type="chain" id="PRO_5046205421" description="Secreted protein" evidence="1">
    <location>
        <begin position="31"/>
        <end position="71"/>
    </location>
</feature>
<comment type="caution">
    <text evidence="2">The sequence shown here is derived from an EMBL/GenBank/DDBJ whole genome shotgun (WGS) entry which is preliminary data.</text>
</comment>
<feature type="signal peptide" evidence="1">
    <location>
        <begin position="1"/>
        <end position="30"/>
    </location>
</feature>
<dbReference type="Proteomes" id="UP001601948">
    <property type="component" value="Unassembled WGS sequence"/>
</dbReference>
<gene>
    <name evidence="2" type="ORF">ACFYV7_28175</name>
</gene>
<organism evidence="2 3">
    <name type="scientific">Nocardia suismassiliense</name>
    <dbReference type="NCBI Taxonomy" id="2077092"/>
    <lineage>
        <taxon>Bacteria</taxon>
        <taxon>Bacillati</taxon>
        <taxon>Actinomycetota</taxon>
        <taxon>Actinomycetes</taxon>
        <taxon>Mycobacteriales</taxon>
        <taxon>Nocardiaceae</taxon>
        <taxon>Nocardia</taxon>
    </lineage>
</organism>
<evidence type="ECO:0000256" key="1">
    <source>
        <dbReference type="SAM" id="SignalP"/>
    </source>
</evidence>
<reference evidence="2 3" key="1">
    <citation type="submission" date="2024-10" db="EMBL/GenBank/DDBJ databases">
        <title>The Natural Products Discovery Center: Release of the First 8490 Sequenced Strains for Exploring Actinobacteria Biosynthetic Diversity.</title>
        <authorList>
            <person name="Kalkreuter E."/>
            <person name="Kautsar S.A."/>
            <person name="Yang D."/>
            <person name="Bader C.D."/>
            <person name="Teijaro C.N."/>
            <person name="Fluegel L."/>
            <person name="Davis C.M."/>
            <person name="Simpson J.R."/>
            <person name="Lauterbach L."/>
            <person name="Steele A.D."/>
            <person name="Gui C."/>
            <person name="Meng S."/>
            <person name="Li G."/>
            <person name="Viehrig K."/>
            <person name="Ye F."/>
            <person name="Su P."/>
            <person name="Kiefer A.F."/>
            <person name="Nichols A."/>
            <person name="Cepeda A.J."/>
            <person name="Yan W."/>
            <person name="Fan B."/>
            <person name="Jiang Y."/>
            <person name="Adhikari A."/>
            <person name="Zheng C.-J."/>
            <person name="Schuster L."/>
            <person name="Cowan T.M."/>
            <person name="Smanski M.J."/>
            <person name="Chevrette M.G."/>
            <person name="De Carvalho L.P.S."/>
            <person name="Shen B."/>
        </authorList>
    </citation>
    <scope>NUCLEOTIDE SEQUENCE [LARGE SCALE GENOMIC DNA]</scope>
    <source>
        <strain evidence="2 3">NPDC003040</strain>
    </source>
</reference>
<dbReference type="RefSeq" id="WP_387722140.1">
    <property type="nucleotide sequence ID" value="NZ_JBIAPI010000008.1"/>
</dbReference>
<name>A0ABW6QZK6_9NOCA</name>
<keyword evidence="1" id="KW-0732">Signal</keyword>
<evidence type="ECO:0000313" key="3">
    <source>
        <dbReference type="Proteomes" id="UP001601948"/>
    </source>
</evidence>
<evidence type="ECO:0008006" key="4">
    <source>
        <dbReference type="Google" id="ProtNLM"/>
    </source>
</evidence>
<dbReference type="EMBL" id="JBIAPI010000008">
    <property type="protein sequence ID" value="MFF3226703.1"/>
    <property type="molecule type" value="Genomic_DNA"/>
</dbReference>
<evidence type="ECO:0000313" key="2">
    <source>
        <dbReference type="EMBL" id="MFF3226703.1"/>
    </source>
</evidence>
<accession>A0ABW6QZK6</accession>
<keyword evidence="3" id="KW-1185">Reference proteome</keyword>
<proteinExistence type="predicted"/>
<protein>
    <recommendedName>
        <fullName evidence="4">Secreted protein</fullName>
    </recommendedName>
</protein>
<sequence length="71" mass="7634">MSVNRLAARIAIVAGVAISGAGIASGAAYAEPREPGVMCWNLEESTQAPMWFPLETVCPDEYPPAPNWRNM</sequence>